<evidence type="ECO:0000313" key="2">
    <source>
        <dbReference type="Proteomes" id="UP000595296"/>
    </source>
</evidence>
<keyword evidence="2" id="KW-1185">Reference proteome</keyword>
<proteinExistence type="predicted"/>
<gene>
    <name evidence="1" type="ORF">H6P87_00357</name>
</gene>
<protein>
    <submittedName>
        <fullName evidence="1">Uncharacterized protein</fullName>
    </submittedName>
</protein>
<dbReference type="SUPFAM" id="SSF56784">
    <property type="entry name" value="HAD-like"/>
    <property type="match status" value="1"/>
</dbReference>
<name>A0A9E6SQ56_9RICK</name>
<evidence type="ECO:0000313" key="1">
    <source>
        <dbReference type="EMBL" id="QQV74816.1"/>
    </source>
</evidence>
<dbReference type="EMBL" id="CP060138">
    <property type="protein sequence ID" value="QQV74816.1"/>
    <property type="molecule type" value="Genomic_DNA"/>
</dbReference>
<reference evidence="1 2" key="1">
    <citation type="journal article" date="2021" name="Int. J. Syst. Evol. Microbiol.">
        <title>Characterization of a novel transitional group Rickettsia species (Rickettsia tillamookensis sp. nov.) from the western black-legged tick, Ixodes pacificus.</title>
        <authorList>
            <person name="Gauthier D.T."/>
            <person name="Karpathy S.E."/>
            <person name="Grizzard S.L."/>
            <person name="Batra D."/>
            <person name="Rowe L.A."/>
            <person name="Paddock C.D."/>
        </authorList>
    </citation>
    <scope>NUCLEOTIDE SEQUENCE [LARGE SCALE GENOMIC DNA]</scope>
    <source>
        <strain evidence="1 2">Tillamook 23</strain>
    </source>
</reference>
<organism evidence="1 2">
    <name type="scientific">Rickettsia tillamookensis</name>
    <dbReference type="NCBI Taxonomy" id="2761623"/>
    <lineage>
        <taxon>Bacteria</taxon>
        <taxon>Pseudomonadati</taxon>
        <taxon>Pseudomonadota</taxon>
        <taxon>Alphaproteobacteria</taxon>
        <taxon>Rickettsiales</taxon>
        <taxon>Rickettsiaceae</taxon>
        <taxon>Rickettsieae</taxon>
        <taxon>Rickettsia</taxon>
        <taxon>spotted fever group</taxon>
    </lineage>
</organism>
<dbReference type="Proteomes" id="UP000595296">
    <property type="component" value="Chromosome"/>
</dbReference>
<dbReference type="InterPro" id="IPR036412">
    <property type="entry name" value="HAD-like_sf"/>
</dbReference>
<accession>A0A9E6SQ56</accession>
<dbReference type="Gene3D" id="3.40.50.1000">
    <property type="entry name" value="HAD superfamily/HAD-like"/>
    <property type="match status" value="1"/>
</dbReference>
<dbReference type="InterPro" id="IPR023214">
    <property type="entry name" value="HAD_sf"/>
</dbReference>
<sequence length="257" mass="30073">MNDNTALFIFDFDGTLVKRHSHNYIGERLGGLIARNIQNRFFSSYEERDKEIARLEQKFTIELMENFLDNENLGWKNEEQLVRLFKNIISSGHKIAIASFNDYPNAVKYALEQLLDKEIVENIYIKSGLPSNNFQEIQNCTKKEYIREIINNTGVTNKKNVFFMDDDKKHTDAAKDYGVTAVLVENKGKEHIHQACNFLYKFNEQHEIYVDFKDTDTEFFLSEKDLRETIPFAPFSDDYYSEHTPYGNDKVLTLGDD</sequence>